<organism evidence="2 3">
    <name type="scientific">Boothiomyces macroporosus</name>
    <dbReference type="NCBI Taxonomy" id="261099"/>
    <lineage>
        <taxon>Eukaryota</taxon>
        <taxon>Fungi</taxon>
        <taxon>Fungi incertae sedis</taxon>
        <taxon>Chytridiomycota</taxon>
        <taxon>Chytridiomycota incertae sedis</taxon>
        <taxon>Chytridiomycetes</taxon>
        <taxon>Rhizophydiales</taxon>
        <taxon>Terramycetaceae</taxon>
        <taxon>Boothiomyces</taxon>
    </lineage>
</organism>
<dbReference type="InterPro" id="IPR032839">
    <property type="entry name" value="RAB3GAP_N"/>
</dbReference>
<name>A0AAD5UG23_9FUNG</name>
<dbReference type="InterPro" id="IPR026059">
    <property type="entry name" value="Rab3GAP2"/>
</dbReference>
<feature type="domain" description="Rab3-GAP regulatory subunit N-terminal" evidence="1">
    <location>
        <begin position="133"/>
        <end position="350"/>
    </location>
</feature>
<dbReference type="PANTHER" id="PTHR12472:SF0">
    <property type="entry name" value="RAB3 GTPASE-ACTIVATING PROTEIN NON-CATALYTIC SUBUNIT"/>
    <property type="match status" value="1"/>
</dbReference>
<dbReference type="EMBL" id="JADGKB010000042">
    <property type="protein sequence ID" value="KAJ3257118.1"/>
    <property type="molecule type" value="Genomic_DNA"/>
</dbReference>
<sequence>MEIANFAKIEQKKNVHLPEVEIKDSWEKEIKPGSEASADSVDFLIKSFNYPYVSIGLDGNYLACATAYQYYIYKRKDDGAFKIFNEKGETVISQSFRQSAITSINFKPMLGEDDIEELVIYYHELFTFDPFPLIFKKYLLYGQEIVLNVASVGPNAESNLFDLDYDIVTGKIINQPNVTTRIIGIGFPFIGMYVSTEASPKYTLAGLVANKSSEVSTAVFSYAKSLLNIGASETNLSTNFRPTQLNSQVMIEDGNRSATRLSVDPSNRFCAVSDNLGRVLLFDVSDASIIHIWKGIRDAQLGWIQIAHDNDPAIVSNLLVIYGNTGILEIHAIPTCARVAALNVGKGFKLAQTPVAMIGGMHWKGLKQRFNACCYLISQSGDVKRIKVTAELYE</sequence>
<evidence type="ECO:0000313" key="2">
    <source>
        <dbReference type="EMBL" id="KAJ3257118.1"/>
    </source>
</evidence>
<dbReference type="Proteomes" id="UP001210925">
    <property type="component" value="Unassembled WGS sequence"/>
</dbReference>
<evidence type="ECO:0000259" key="1">
    <source>
        <dbReference type="Pfam" id="PF14655"/>
    </source>
</evidence>
<reference evidence="2" key="1">
    <citation type="submission" date="2020-05" db="EMBL/GenBank/DDBJ databases">
        <title>Phylogenomic resolution of chytrid fungi.</title>
        <authorList>
            <person name="Stajich J.E."/>
            <person name="Amses K."/>
            <person name="Simmons R."/>
            <person name="Seto K."/>
            <person name="Myers J."/>
            <person name="Bonds A."/>
            <person name="Quandt C.A."/>
            <person name="Barry K."/>
            <person name="Liu P."/>
            <person name="Grigoriev I."/>
            <person name="Longcore J.E."/>
            <person name="James T.Y."/>
        </authorList>
    </citation>
    <scope>NUCLEOTIDE SEQUENCE</scope>
    <source>
        <strain evidence="2">PLAUS21</strain>
    </source>
</reference>
<gene>
    <name evidence="2" type="primary">RAB3GAP2</name>
    <name evidence="2" type="ORF">HK103_004946</name>
</gene>
<protein>
    <submittedName>
        <fullName evidence="2">Rab3 GTPase-activating protein non-catalytic subunit</fullName>
    </submittedName>
</protein>
<comment type="caution">
    <text evidence="2">The sequence shown here is derived from an EMBL/GenBank/DDBJ whole genome shotgun (WGS) entry which is preliminary data.</text>
</comment>
<proteinExistence type="predicted"/>
<accession>A0AAD5UG23</accession>
<dbReference type="PANTHER" id="PTHR12472">
    <property type="entry name" value="RAB3-GAP REGULATORY DOMAIN"/>
    <property type="match status" value="1"/>
</dbReference>
<dbReference type="InterPro" id="IPR036322">
    <property type="entry name" value="WD40_repeat_dom_sf"/>
</dbReference>
<evidence type="ECO:0000313" key="3">
    <source>
        <dbReference type="Proteomes" id="UP001210925"/>
    </source>
</evidence>
<dbReference type="Pfam" id="PF14655">
    <property type="entry name" value="RAB3GAP2_N"/>
    <property type="match status" value="1"/>
</dbReference>
<dbReference type="SUPFAM" id="SSF50978">
    <property type="entry name" value="WD40 repeat-like"/>
    <property type="match status" value="1"/>
</dbReference>
<dbReference type="AlphaFoldDB" id="A0AAD5UG23"/>
<keyword evidence="3" id="KW-1185">Reference proteome</keyword>